<dbReference type="Proteomes" id="UP000244240">
    <property type="component" value="Unassembled WGS sequence"/>
</dbReference>
<name>A0A2T6C8I9_9BACL</name>
<dbReference type="OrthoDB" id="3657335at2"/>
<evidence type="ECO:0000313" key="3">
    <source>
        <dbReference type="Proteomes" id="UP000244240"/>
    </source>
</evidence>
<evidence type="ECO:0000256" key="1">
    <source>
        <dbReference type="SAM" id="SignalP"/>
    </source>
</evidence>
<comment type="caution">
    <text evidence="2">The sequence shown here is derived from an EMBL/GenBank/DDBJ whole genome shotgun (WGS) entry which is preliminary data.</text>
</comment>
<dbReference type="EMBL" id="QBKR01000002">
    <property type="protein sequence ID" value="PTX64625.1"/>
    <property type="molecule type" value="Genomic_DNA"/>
</dbReference>
<keyword evidence="3" id="KW-1185">Reference proteome</keyword>
<dbReference type="AlphaFoldDB" id="A0A2T6C8I9"/>
<keyword evidence="1" id="KW-0732">Signal</keyword>
<evidence type="ECO:0000313" key="2">
    <source>
        <dbReference type="EMBL" id="PTX64625.1"/>
    </source>
</evidence>
<dbReference type="RefSeq" id="WP_108021687.1">
    <property type="nucleotide sequence ID" value="NZ_QBKR01000002.1"/>
</dbReference>
<feature type="chain" id="PRO_5015536958" evidence="1">
    <location>
        <begin position="28"/>
        <end position="72"/>
    </location>
</feature>
<protein>
    <submittedName>
        <fullName evidence="2">Uncharacterized protein</fullName>
    </submittedName>
</protein>
<accession>A0A2T6C8I9</accession>
<sequence>MNRPLVWLSVFFTLCMTLVSLGASVHAITYGEPDDEDHPNVGALIVEDPDTGDKEHICSGTLISPKSVVIYG</sequence>
<proteinExistence type="predicted"/>
<reference evidence="2 3" key="1">
    <citation type="submission" date="2018-04" db="EMBL/GenBank/DDBJ databases">
        <title>Genomic Encyclopedia of Archaeal and Bacterial Type Strains, Phase II (KMG-II): from individual species to whole genera.</title>
        <authorList>
            <person name="Goeker M."/>
        </authorList>
    </citation>
    <scope>NUCLEOTIDE SEQUENCE [LARGE SCALE GENOMIC DNA]</scope>
    <source>
        <strain evidence="2 3">DSM 45787</strain>
    </source>
</reference>
<organism evidence="2 3">
    <name type="scientific">Melghirimyces profundicolus</name>
    <dbReference type="NCBI Taxonomy" id="1242148"/>
    <lineage>
        <taxon>Bacteria</taxon>
        <taxon>Bacillati</taxon>
        <taxon>Bacillota</taxon>
        <taxon>Bacilli</taxon>
        <taxon>Bacillales</taxon>
        <taxon>Thermoactinomycetaceae</taxon>
        <taxon>Melghirimyces</taxon>
    </lineage>
</organism>
<feature type="signal peptide" evidence="1">
    <location>
        <begin position="1"/>
        <end position="27"/>
    </location>
</feature>
<gene>
    <name evidence="2" type="ORF">C8P63_102119</name>
</gene>